<accession>A0AAN6JN60</accession>
<dbReference type="GO" id="GO:0042765">
    <property type="term" value="C:GPI-anchor transamidase complex"/>
    <property type="evidence" value="ECO:0007669"/>
    <property type="project" value="InterPro"/>
</dbReference>
<evidence type="ECO:0000313" key="13">
    <source>
        <dbReference type="Proteomes" id="UP001176521"/>
    </source>
</evidence>
<dbReference type="GO" id="GO:0016255">
    <property type="term" value="P:attachment of GPI anchor to protein"/>
    <property type="evidence" value="ECO:0007669"/>
    <property type="project" value="InterPro"/>
</dbReference>
<dbReference type="PANTHER" id="PTHR21072:SF13">
    <property type="entry name" value="GPI TRANSAMIDASE COMPONENT PIG-S"/>
    <property type="match status" value="1"/>
</dbReference>
<keyword evidence="4" id="KW-0337">GPI-anchor biosynthesis</keyword>
<evidence type="ECO:0000256" key="5">
    <source>
        <dbReference type="ARBA" id="ARBA00022692"/>
    </source>
</evidence>
<protein>
    <recommendedName>
        <fullName evidence="14">GPI transamidase component PIG-S</fullName>
    </recommendedName>
</protein>
<evidence type="ECO:0008006" key="14">
    <source>
        <dbReference type="Google" id="ProtNLM"/>
    </source>
</evidence>
<evidence type="ECO:0000256" key="4">
    <source>
        <dbReference type="ARBA" id="ARBA00022502"/>
    </source>
</evidence>
<dbReference type="EMBL" id="JAPDMQ010000022">
    <property type="protein sequence ID" value="KAK0539919.1"/>
    <property type="molecule type" value="Genomic_DNA"/>
</dbReference>
<comment type="caution">
    <text evidence="12">The sequence shown here is derived from an EMBL/GenBank/DDBJ whole genome shotgun (WGS) entry which is preliminary data.</text>
</comment>
<proteinExistence type="inferred from homology"/>
<gene>
    <name evidence="12" type="ORF">OC842_000735</name>
</gene>
<keyword evidence="6" id="KW-0256">Endoplasmic reticulum</keyword>
<comment type="pathway">
    <text evidence="2">Glycolipid biosynthesis; glycosylphosphatidylinositol-anchor biosynthesis.</text>
</comment>
<evidence type="ECO:0000256" key="9">
    <source>
        <dbReference type="ARBA" id="ARBA00023180"/>
    </source>
</evidence>
<dbReference type="InterPro" id="IPR019540">
    <property type="entry name" value="PtdIno-glycan_biosynth_class_S"/>
</dbReference>
<dbReference type="PANTHER" id="PTHR21072">
    <property type="entry name" value="GPI TRANSAMIDASE COMPONENT PIG-S"/>
    <property type="match status" value="1"/>
</dbReference>
<keyword evidence="7 11" id="KW-1133">Transmembrane helix</keyword>
<organism evidence="12 13">
    <name type="scientific">Tilletia horrida</name>
    <dbReference type="NCBI Taxonomy" id="155126"/>
    <lineage>
        <taxon>Eukaryota</taxon>
        <taxon>Fungi</taxon>
        <taxon>Dikarya</taxon>
        <taxon>Basidiomycota</taxon>
        <taxon>Ustilaginomycotina</taxon>
        <taxon>Exobasidiomycetes</taxon>
        <taxon>Tilletiales</taxon>
        <taxon>Tilletiaceae</taxon>
        <taxon>Tilletia</taxon>
    </lineage>
</organism>
<keyword evidence="13" id="KW-1185">Reference proteome</keyword>
<evidence type="ECO:0000256" key="2">
    <source>
        <dbReference type="ARBA" id="ARBA00004687"/>
    </source>
</evidence>
<reference evidence="12" key="1">
    <citation type="journal article" date="2023" name="PhytoFront">
        <title>Draft Genome Resources of Seven Strains of Tilletia horrida, Causal Agent of Kernel Smut of Rice.</title>
        <authorList>
            <person name="Khanal S."/>
            <person name="Antony Babu S."/>
            <person name="Zhou X.G."/>
        </authorList>
    </citation>
    <scope>NUCLEOTIDE SEQUENCE</scope>
    <source>
        <strain evidence="12">TX3</strain>
    </source>
</reference>
<dbReference type="Pfam" id="PF10510">
    <property type="entry name" value="PIG-S"/>
    <property type="match status" value="1"/>
</dbReference>
<name>A0AAN6JN60_9BASI</name>
<keyword evidence="5 11" id="KW-0812">Transmembrane</keyword>
<sequence>MAAMAAAATHEEQQQGDARRGSWLQRLRLRLRRRTPADDAEHDAEDGSDPPFQNAFTRRAIVAALWTGIVLAVPLWWQTTTILRLPLPEAELASWTERGACPIRIPLHLRLHLPDDALPSIYPHLDEAASPSMLFHSKEDLLDHLRQQLVRDLDEASGRTAPGESSAAAQDDSCIDWRLSFPEGDATVQPDPPRFGYDVFLSGSPQPPRSPNVIRLNHLLAPTDSPSASASSIASALRPLFRLPLRSLPLTDTRAIQYSRPLRLVFSLLNEDAARGGAVGGWELEHALRDSELQELVESLGGVHDVVVESQVLWYAPLAFQPTREETVHVLGQSGGCAPASVEEDTAADAQDAAEVDDILSHFTTKKSQAAPARLPCVNKTRTETQWLVEWEDLKVFVNAAAWSLTSAVSSLRPVAAVPLLAGQELSASSIPTLVEEEEKTLHLLLYIPAADQRPLLVRDPSTGNASQAHAWMVPQWGGVVLLNQPLETDAAGNPLLPRKGEVGPALQADDLREPVRLWTDQLRTLLGLRAEQASAPLCTSFEEQGTCIPPRLPSDLLALRRIVESTRDAVATLQSTVRLVHKISNLGVGKEVRGDVQGALELLSQLDARLSSSVNESAPIASSPPHRPSSQAHAELQQALALASLASTLASRAFFHPNMLGLLYFPEEHKYAVYTPLFGPVAVPLLVALLRELKLWRNARRRAKEEKGKTE</sequence>
<evidence type="ECO:0000256" key="10">
    <source>
        <dbReference type="SAM" id="MobiDB-lite"/>
    </source>
</evidence>
<feature type="transmembrane region" description="Helical" evidence="11">
    <location>
        <begin position="672"/>
        <end position="691"/>
    </location>
</feature>
<evidence type="ECO:0000256" key="11">
    <source>
        <dbReference type="SAM" id="Phobius"/>
    </source>
</evidence>
<evidence type="ECO:0000256" key="6">
    <source>
        <dbReference type="ARBA" id="ARBA00022824"/>
    </source>
</evidence>
<feature type="compositionally biased region" description="Basic and acidic residues" evidence="10">
    <location>
        <begin position="9"/>
        <end position="20"/>
    </location>
</feature>
<evidence type="ECO:0000256" key="8">
    <source>
        <dbReference type="ARBA" id="ARBA00023136"/>
    </source>
</evidence>
<evidence type="ECO:0000256" key="3">
    <source>
        <dbReference type="ARBA" id="ARBA00005316"/>
    </source>
</evidence>
<comment type="similarity">
    <text evidence="3">Belongs to the PIGS family.</text>
</comment>
<keyword evidence="9" id="KW-0325">Glycoprotein</keyword>
<dbReference type="AlphaFoldDB" id="A0AAN6JN60"/>
<feature type="transmembrane region" description="Helical" evidence="11">
    <location>
        <begin position="60"/>
        <end position="77"/>
    </location>
</feature>
<comment type="subcellular location">
    <subcellularLocation>
        <location evidence="1">Endoplasmic reticulum membrane</location>
        <topology evidence="1">Multi-pass membrane protein</topology>
    </subcellularLocation>
</comment>
<dbReference type="Proteomes" id="UP001176521">
    <property type="component" value="Unassembled WGS sequence"/>
</dbReference>
<evidence type="ECO:0000313" key="12">
    <source>
        <dbReference type="EMBL" id="KAK0539919.1"/>
    </source>
</evidence>
<keyword evidence="8 11" id="KW-0472">Membrane</keyword>
<dbReference type="GO" id="GO:0006506">
    <property type="term" value="P:GPI anchor biosynthetic process"/>
    <property type="evidence" value="ECO:0007669"/>
    <property type="project" value="UniProtKB-KW"/>
</dbReference>
<feature type="region of interest" description="Disordered" evidence="10">
    <location>
        <begin position="1"/>
        <end position="21"/>
    </location>
</feature>
<evidence type="ECO:0000256" key="7">
    <source>
        <dbReference type="ARBA" id="ARBA00022989"/>
    </source>
</evidence>
<evidence type="ECO:0000256" key="1">
    <source>
        <dbReference type="ARBA" id="ARBA00004477"/>
    </source>
</evidence>